<keyword evidence="1" id="KW-0472">Membrane</keyword>
<dbReference type="EMBL" id="QSFW01000014">
    <property type="protein sequence ID" value="RHA86821.1"/>
    <property type="molecule type" value="Genomic_DNA"/>
</dbReference>
<protein>
    <submittedName>
        <fullName evidence="4">Uncharacterized protein</fullName>
    </submittedName>
</protein>
<dbReference type="Proteomes" id="UP000284990">
    <property type="component" value="Unassembled WGS sequence"/>
</dbReference>
<keyword evidence="1" id="KW-0812">Transmembrane</keyword>
<accession>A0A3R6BF94</accession>
<name>A0A3R6BF94_9BACT</name>
<comment type="caution">
    <text evidence="4">The sequence shown here is derived from an EMBL/GenBank/DDBJ whole genome shotgun (WGS) entry which is preliminary data.</text>
</comment>
<gene>
    <name evidence="4" type="ORF">DW192_00280</name>
    <name evidence="3" type="ORF">DW916_08120</name>
    <name evidence="2" type="ORF">DWV60_14095</name>
</gene>
<reference evidence="5 6" key="1">
    <citation type="submission" date="2018-08" db="EMBL/GenBank/DDBJ databases">
        <title>A genome reference for cultivated species of the human gut microbiota.</title>
        <authorList>
            <person name="Zou Y."/>
            <person name="Xue W."/>
            <person name="Luo G."/>
        </authorList>
    </citation>
    <scope>NUCLEOTIDE SEQUENCE [LARGE SCALE GENOMIC DNA]</scope>
    <source>
        <strain evidence="2 7">AF11-14</strain>
        <strain evidence="4 5">AM16-54</strain>
        <strain evidence="3 6">AM42-23AC</strain>
    </source>
</reference>
<evidence type="ECO:0000256" key="1">
    <source>
        <dbReference type="SAM" id="Phobius"/>
    </source>
</evidence>
<proteinExistence type="predicted"/>
<dbReference type="EMBL" id="QSAQ01000043">
    <property type="protein sequence ID" value="RGW64996.1"/>
    <property type="molecule type" value="Genomic_DNA"/>
</dbReference>
<dbReference type="EMBL" id="QRKB01000001">
    <property type="protein sequence ID" value="RHH85202.1"/>
    <property type="molecule type" value="Genomic_DNA"/>
</dbReference>
<evidence type="ECO:0000313" key="6">
    <source>
        <dbReference type="Proteomes" id="UP000284990"/>
    </source>
</evidence>
<evidence type="ECO:0000313" key="7">
    <source>
        <dbReference type="Proteomes" id="UP000286077"/>
    </source>
</evidence>
<dbReference type="Proteomes" id="UP000286077">
    <property type="component" value="Unassembled WGS sequence"/>
</dbReference>
<evidence type="ECO:0000313" key="5">
    <source>
        <dbReference type="Proteomes" id="UP000284548"/>
    </source>
</evidence>
<feature type="transmembrane region" description="Helical" evidence="1">
    <location>
        <begin position="60"/>
        <end position="80"/>
    </location>
</feature>
<sequence>MKKLKLVFTSTDFASYTKSTMGMLCKVLLRIPYLVLVGIVSTTCWLAKCIVRFCKENTKAAVIIGFAICFMVMFVEFIYFKIQLAKSSYQTSELIKRNYELEQTDRYDIGFHDAMAKNREMLTQNIEP</sequence>
<dbReference type="RefSeq" id="WP_118141534.1">
    <property type="nucleotide sequence ID" value="NZ_JAQEAK010000013.1"/>
</dbReference>
<organism evidence="4 5">
    <name type="scientific">Segatella copri</name>
    <dbReference type="NCBI Taxonomy" id="165179"/>
    <lineage>
        <taxon>Bacteria</taxon>
        <taxon>Pseudomonadati</taxon>
        <taxon>Bacteroidota</taxon>
        <taxon>Bacteroidia</taxon>
        <taxon>Bacteroidales</taxon>
        <taxon>Prevotellaceae</taxon>
        <taxon>Segatella</taxon>
    </lineage>
</organism>
<dbReference type="Proteomes" id="UP000284548">
    <property type="component" value="Unassembled WGS sequence"/>
</dbReference>
<keyword evidence="1" id="KW-1133">Transmembrane helix</keyword>
<dbReference type="AlphaFoldDB" id="A0A3R6BF94"/>
<evidence type="ECO:0000313" key="4">
    <source>
        <dbReference type="EMBL" id="RHH85202.1"/>
    </source>
</evidence>
<evidence type="ECO:0000313" key="2">
    <source>
        <dbReference type="EMBL" id="RGW64996.1"/>
    </source>
</evidence>
<feature type="transmembrane region" description="Helical" evidence="1">
    <location>
        <begin position="27"/>
        <end position="48"/>
    </location>
</feature>
<evidence type="ECO:0000313" key="3">
    <source>
        <dbReference type="EMBL" id="RHA86821.1"/>
    </source>
</evidence>